<organism evidence="1">
    <name type="scientific">marine sediment metagenome</name>
    <dbReference type="NCBI Taxonomy" id="412755"/>
    <lineage>
        <taxon>unclassified sequences</taxon>
        <taxon>metagenomes</taxon>
        <taxon>ecological metagenomes</taxon>
    </lineage>
</organism>
<evidence type="ECO:0000313" key="1">
    <source>
        <dbReference type="EMBL" id="GAH86957.1"/>
    </source>
</evidence>
<protein>
    <submittedName>
        <fullName evidence="1">Uncharacterized protein</fullName>
    </submittedName>
</protein>
<comment type="caution">
    <text evidence="1">The sequence shown here is derived from an EMBL/GenBank/DDBJ whole genome shotgun (WGS) entry which is preliminary data.</text>
</comment>
<sequence length="95" mass="9889">MGIHIMPPLYKTVITPPVTELIVYSGLADGYVTGTNPVYLTAHNLANATAIDAAGNSGLVGQQFAGGNWSIWRMGIPFDTSSIPAGATITEVILS</sequence>
<feature type="non-terminal residue" evidence="1">
    <location>
        <position position="95"/>
    </location>
</feature>
<reference evidence="1" key="1">
    <citation type="journal article" date="2014" name="Front. Microbiol.">
        <title>High frequency of phylogenetically diverse reductive dehalogenase-homologous genes in deep subseafloor sedimentary metagenomes.</title>
        <authorList>
            <person name="Kawai M."/>
            <person name="Futagami T."/>
            <person name="Toyoda A."/>
            <person name="Takaki Y."/>
            <person name="Nishi S."/>
            <person name="Hori S."/>
            <person name="Arai W."/>
            <person name="Tsubouchi T."/>
            <person name="Morono Y."/>
            <person name="Uchiyama I."/>
            <person name="Ito T."/>
            <person name="Fujiyama A."/>
            <person name="Inagaki F."/>
            <person name="Takami H."/>
        </authorList>
    </citation>
    <scope>NUCLEOTIDE SEQUENCE</scope>
    <source>
        <strain evidence="1">Expedition CK06-06</strain>
    </source>
</reference>
<dbReference type="AlphaFoldDB" id="X1IZ37"/>
<proteinExistence type="predicted"/>
<gene>
    <name evidence="1" type="ORF">S03H2_61876</name>
</gene>
<name>X1IZ37_9ZZZZ</name>
<dbReference type="EMBL" id="BARU01039979">
    <property type="protein sequence ID" value="GAH86957.1"/>
    <property type="molecule type" value="Genomic_DNA"/>
</dbReference>
<accession>X1IZ37</accession>